<dbReference type="EMBL" id="SDHW01000008">
    <property type="protein sequence ID" value="RXK57827.1"/>
    <property type="molecule type" value="Genomic_DNA"/>
</dbReference>
<dbReference type="Pfam" id="PF04237">
    <property type="entry name" value="YjbR"/>
    <property type="match status" value="1"/>
</dbReference>
<proteinExistence type="predicted"/>
<evidence type="ECO:0000313" key="1">
    <source>
        <dbReference type="EMBL" id="RXK57827.1"/>
    </source>
</evidence>
<dbReference type="AlphaFoldDB" id="A0A4Q1CDR4"/>
<sequence length="112" mass="12897">MISNKDFCAMLLSFAEVKEEPHFDKRSFRVKKKIVATLDELNQTACVKLTATEQSVYCLIDETIIKAVPNKWGLQGWTFIYLKKIKKNLLYDVIVSSYCSVAPRSLAQQYLK</sequence>
<protein>
    <submittedName>
        <fullName evidence="1">MmcQ/YjbR family DNA-binding protein</fullName>
    </submittedName>
</protein>
<evidence type="ECO:0000313" key="2">
    <source>
        <dbReference type="Proteomes" id="UP000290204"/>
    </source>
</evidence>
<dbReference type="Proteomes" id="UP000290204">
    <property type="component" value="Unassembled WGS sequence"/>
</dbReference>
<dbReference type="InterPro" id="IPR038056">
    <property type="entry name" value="YjbR-like_sf"/>
</dbReference>
<keyword evidence="2" id="KW-1185">Reference proteome</keyword>
<dbReference type="GO" id="GO:0003677">
    <property type="term" value="F:DNA binding"/>
    <property type="evidence" value="ECO:0007669"/>
    <property type="project" value="UniProtKB-KW"/>
</dbReference>
<dbReference type="SUPFAM" id="SSF142906">
    <property type="entry name" value="YjbR-like"/>
    <property type="match status" value="1"/>
</dbReference>
<dbReference type="Gene3D" id="3.90.1150.30">
    <property type="match status" value="1"/>
</dbReference>
<accession>A0A4Q1CDR4</accession>
<reference evidence="1 2" key="1">
    <citation type="submission" date="2019-01" db="EMBL/GenBank/DDBJ databases">
        <title>Lacibacter sp. strain TTM-7.</title>
        <authorList>
            <person name="Chen W.-M."/>
        </authorList>
    </citation>
    <scope>NUCLEOTIDE SEQUENCE [LARGE SCALE GENOMIC DNA]</scope>
    <source>
        <strain evidence="1 2">TTM-7</strain>
    </source>
</reference>
<comment type="caution">
    <text evidence="1">The sequence shown here is derived from an EMBL/GenBank/DDBJ whole genome shotgun (WGS) entry which is preliminary data.</text>
</comment>
<dbReference type="OrthoDB" id="277063at2"/>
<organism evidence="1 2">
    <name type="scientific">Lacibacter luteus</name>
    <dbReference type="NCBI Taxonomy" id="2508719"/>
    <lineage>
        <taxon>Bacteria</taxon>
        <taxon>Pseudomonadati</taxon>
        <taxon>Bacteroidota</taxon>
        <taxon>Chitinophagia</taxon>
        <taxon>Chitinophagales</taxon>
        <taxon>Chitinophagaceae</taxon>
        <taxon>Lacibacter</taxon>
    </lineage>
</organism>
<gene>
    <name evidence="1" type="ORF">ESA94_20115</name>
</gene>
<dbReference type="InterPro" id="IPR058532">
    <property type="entry name" value="YjbR/MT2646/Rv2570-like"/>
</dbReference>
<keyword evidence="1" id="KW-0238">DNA-binding</keyword>
<name>A0A4Q1CDR4_9BACT</name>